<feature type="transmembrane region" description="Helical" evidence="7">
    <location>
        <begin position="238"/>
        <end position="260"/>
    </location>
</feature>
<evidence type="ECO:0000256" key="4">
    <source>
        <dbReference type="ARBA" id="ARBA00022692"/>
    </source>
</evidence>
<dbReference type="InterPro" id="IPR045621">
    <property type="entry name" value="BPD_transp_1_N"/>
</dbReference>
<name>A0A1H5I9D3_9MICC</name>
<dbReference type="EMBL" id="FNTV01000001">
    <property type="protein sequence ID" value="SEE36521.1"/>
    <property type="molecule type" value="Genomic_DNA"/>
</dbReference>
<comment type="subcellular location">
    <subcellularLocation>
        <location evidence="1 7">Cell membrane</location>
        <topology evidence="1 7">Multi-pass membrane protein</topology>
    </subcellularLocation>
</comment>
<evidence type="ECO:0000256" key="7">
    <source>
        <dbReference type="RuleBase" id="RU363032"/>
    </source>
</evidence>
<evidence type="ECO:0000313" key="9">
    <source>
        <dbReference type="EMBL" id="SEE36521.1"/>
    </source>
</evidence>
<feature type="domain" description="ABC transmembrane type-1" evidence="8">
    <location>
        <begin position="95"/>
        <end position="303"/>
    </location>
</feature>
<feature type="transmembrane region" description="Helical" evidence="7">
    <location>
        <begin position="9"/>
        <end position="29"/>
    </location>
</feature>
<evidence type="ECO:0000256" key="6">
    <source>
        <dbReference type="ARBA" id="ARBA00023136"/>
    </source>
</evidence>
<dbReference type="Proteomes" id="UP000182725">
    <property type="component" value="Unassembled WGS sequence"/>
</dbReference>
<evidence type="ECO:0000259" key="8">
    <source>
        <dbReference type="PROSITE" id="PS50928"/>
    </source>
</evidence>
<dbReference type="Gene3D" id="1.10.3720.10">
    <property type="entry name" value="MetI-like"/>
    <property type="match status" value="1"/>
</dbReference>
<keyword evidence="6 7" id="KW-0472">Membrane</keyword>
<evidence type="ECO:0000256" key="3">
    <source>
        <dbReference type="ARBA" id="ARBA00022475"/>
    </source>
</evidence>
<evidence type="ECO:0000256" key="2">
    <source>
        <dbReference type="ARBA" id="ARBA00022448"/>
    </source>
</evidence>
<dbReference type="RefSeq" id="WP_074710992.1">
    <property type="nucleotide sequence ID" value="NZ_FNTV01000001.1"/>
</dbReference>
<dbReference type="PANTHER" id="PTHR43163:SF6">
    <property type="entry name" value="DIPEPTIDE TRANSPORT SYSTEM PERMEASE PROTEIN DPPB-RELATED"/>
    <property type="match status" value="1"/>
</dbReference>
<reference evidence="9 10" key="1">
    <citation type="submission" date="2016-10" db="EMBL/GenBank/DDBJ databases">
        <authorList>
            <person name="de Groot N.N."/>
        </authorList>
    </citation>
    <scope>NUCLEOTIDE SEQUENCE [LARGE SCALE GENOMIC DNA]</scope>
    <source>
        <strain evidence="9 10">DSM 22274</strain>
    </source>
</reference>
<gene>
    <name evidence="9" type="ORF">SAMN04489740_1235</name>
</gene>
<keyword evidence="4 7" id="KW-0812">Transmembrane</keyword>
<keyword evidence="2 7" id="KW-0813">Transport</keyword>
<evidence type="ECO:0000313" key="10">
    <source>
        <dbReference type="Proteomes" id="UP000182725"/>
    </source>
</evidence>
<comment type="similarity">
    <text evidence="7">Belongs to the binding-protein-dependent transport system permease family.</text>
</comment>
<dbReference type="GO" id="GO:0071916">
    <property type="term" value="F:dipeptide transmembrane transporter activity"/>
    <property type="evidence" value="ECO:0007669"/>
    <property type="project" value="TreeGrafter"/>
</dbReference>
<dbReference type="CDD" id="cd06261">
    <property type="entry name" value="TM_PBP2"/>
    <property type="match status" value="1"/>
</dbReference>
<dbReference type="SUPFAM" id="SSF161098">
    <property type="entry name" value="MetI-like"/>
    <property type="match status" value="1"/>
</dbReference>
<dbReference type="Pfam" id="PF00528">
    <property type="entry name" value="BPD_transp_1"/>
    <property type="match status" value="1"/>
</dbReference>
<dbReference type="InterPro" id="IPR000515">
    <property type="entry name" value="MetI-like"/>
</dbReference>
<keyword evidence="3" id="KW-1003">Cell membrane</keyword>
<dbReference type="InterPro" id="IPR035906">
    <property type="entry name" value="MetI-like_sf"/>
</dbReference>
<protein>
    <submittedName>
        <fullName evidence="9">Peptide/nickel transport system permease protein</fullName>
    </submittedName>
</protein>
<accession>A0A1H5I9D3</accession>
<dbReference type="Pfam" id="PF19300">
    <property type="entry name" value="BPD_transp_1_N"/>
    <property type="match status" value="1"/>
</dbReference>
<dbReference type="AlphaFoldDB" id="A0A1H5I9D3"/>
<evidence type="ECO:0000256" key="1">
    <source>
        <dbReference type="ARBA" id="ARBA00004651"/>
    </source>
</evidence>
<keyword evidence="5 7" id="KW-1133">Transmembrane helix</keyword>
<dbReference type="GO" id="GO:0005886">
    <property type="term" value="C:plasma membrane"/>
    <property type="evidence" value="ECO:0007669"/>
    <property type="project" value="UniProtKB-SubCell"/>
</dbReference>
<feature type="transmembrane region" description="Helical" evidence="7">
    <location>
        <begin position="176"/>
        <end position="195"/>
    </location>
</feature>
<feature type="transmembrane region" description="Helical" evidence="7">
    <location>
        <begin position="280"/>
        <end position="306"/>
    </location>
</feature>
<dbReference type="PROSITE" id="PS50928">
    <property type="entry name" value="ABC_TM1"/>
    <property type="match status" value="1"/>
</dbReference>
<feature type="transmembrane region" description="Helical" evidence="7">
    <location>
        <begin position="133"/>
        <end position="156"/>
    </location>
</feature>
<proteinExistence type="inferred from homology"/>
<sequence>MIHYVARRLGAGVLLVITASFVVYLLMLVNSAHMAQILLGPDATPDLVARKTVQLGLDKPGIVQYGNWLSHAVRGDLGNSWSDGESVGFLILNRISVTLSLAIGTIIVSVAVSLVIGMAAGVRRGVLDRVVQIISVGGLVFPGFWLALVLVVFIAINLGILPATGYMPFTQDPVGWFLSLVLPVFSLALGAVAGLSQQIRSATIATLEKDYVRTLRSRGLPEWLVLLRHVLRNAAPPTLTIVSLNFIGLMSGAVMIEQIFALPGIGSLAVTSTTSGDIPVVMGTVIIAVIIVVLVNIAVDLVNGWLNPKVRLS</sequence>
<dbReference type="PANTHER" id="PTHR43163">
    <property type="entry name" value="DIPEPTIDE TRANSPORT SYSTEM PERMEASE PROTEIN DPPB-RELATED"/>
    <property type="match status" value="1"/>
</dbReference>
<feature type="transmembrane region" description="Helical" evidence="7">
    <location>
        <begin position="99"/>
        <end position="121"/>
    </location>
</feature>
<organism evidence="9 10">
    <name type="scientific">Arthrobacter alpinus</name>
    <dbReference type="NCBI Taxonomy" id="656366"/>
    <lineage>
        <taxon>Bacteria</taxon>
        <taxon>Bacillati</taxon>
        <taxon>Actinomycetota</taxon>
        <taxon>Actinomycetes</taxon>
        <taxon>Micrococcales</taxon>
        <taxon>Micrococcaceae</taxon>
        <taxon>Arthrobacter</taxon>
    </lineage>
</organism>
<evidence type="ECO:0000256" key="5">
    <source>
        <dbReference type="ARBA" id="ARBA00022989"/>
    </source>
</evidence>